<evidence type="ECO:0000256" key="7">
    <source>
        <dbReference type="ARBA" id="ARBA00048744"/>
    </source>
</evidence>
<evidence type="ECO:0000259" key="9">
    <source>
        <dbReference type="Pfam" id="PF05183"/>
    </source>
</evidence>
<dbReference type="Pfam" id="PF05183">
    <property type="entry name" value="RdRP"/>
    <property type="match status" value="1"/>
</dbReference>
<evidence type="ECO:0000313" key="12">
    <source>
        <dbReference type="Proteomes" id="UP000285301"/>
    </source>
</evidence>
<comment type="similarity">
    <text evidence="1 8">Belongs to the RdRP family.</text>
</comment>
<dbReference type="Proteomes" id="UP000285301">
    <property type="component" value="Unassembled WGS sequence"/>
</dbReference>
<dbReference type="EC" id="2.7.7.48" evidence="8"/>
<evidence type="ECO:0000259" key="10">
    <source>
        <dbReference type="Pfam" id="PF26253"/>
    </source>
</evidence>
<comment type="caution">
    <text evidence="11">The sequence shown here is derived from an EMBL/GenBank/DDBJ whole genome shotgun (WGS) entry which is preliminary data.</text>
</comment>
<dbReference type="InterPro" id="IPR057596">
    <property type="entry name" value="RDRP_core"/>
</dbReference>
<dbReference type="EMBL" id="NCKU01002898">
    <property type="protein sequence ID" value="RWS08591.1"/>
    <property type="molecule type" value="Genomic_DNA"/>
</dbReference>
<dbReference type="GO" id="GO:0030422">
    <property type="term" value="P:siRNA processing"/>
    <property type="evidence" value="ECO:0007669"/>
    <property type="project" value="TreeGrafter"/>
</dbReference>
<protein>
    <recommendedName>
        <fullName evidence="8">RNA-dependent RNA polymerase</fullName>
        <ecNumber evidence="8">2.7.7.48</ecNumber>
    </recommendedName>
</protein>
<dbReference type="GO" id="GO:0031380">
    <property type="term" value="C:nuclear RNA-directed RNA polymerase complex"/>
    <property type="evidence" value="ECO:0007669"/>
    <property type="project" value="TreeGrafter"/>
</dbReference>
<name>A0A3S3PUY0_9ACAR</name>
<sequence length="745" mass="86606">MLSIFPPLEGTRIVLRDSMKKFESNSSSLEILKVSEPRFVFLNRQLVNILNQKGVVDEVFLSVERDRLRDIIESFHCASKAIDFVRCYSSLRVNFERLQTSSIDILSEPLFRNILEIGVSQVLNEMKSKTRIRLPDDWGRVLLGILDEYGILEEGQIFLQISEKENYLQRRVITGEILVTKFPCLHPGDVRKFEAVDIPRFNELYCDVIVFPQKGSRPHPDEMAGSDLDGDEFAAIWHKPLIFPGDNYIAMDYSNSSLSLQQFRQVEVSDMLQFYSEFAQKNNVGVIANAHLALSDQLEQGIFDPVVLKLAKLESIALDFAKTGFIVHPPIPPHFYPDFMEKSESKPTYRSERALGKLYRLCCLFEEIVDLNGLISITYADNTDMLTFPGWERFEDEAESAYFDYRNRIINLQKQYGIESEAVLLSGLSPKLQKYVCGKNEREDVQMMIRSLVKNIFDDFQYNFDSGEMEIEFDSYNEKRMAKASAWYLVTKRLNAGNKNPYYGLPWIVSDVLCDIAYSKSSFKHTCVVCSGLSKFPPVNNFNRRLNMQLVEQYFKMWLENNLKRCKGHVQHIKPEVFYNEHVKQFVNEMSNDTDSSDKLIIERIFQNMCCYFNENHSKSEMWYAIGLSALMSRCRLKRTNKLDEKDLVLSEDENKKSIKTICLSLEDREFKDYVTSKRTQAEFFQKLKASGVEDICCQVYEQKHPRPSYLFVTAVGKRKNLKALRLCLTRKTFYREVLQTLAYE</sequence>
<evidence type="ECO:0000256" key="8">
    <source>
        <dbReference type="RuleBase" id="RU363098"/>
    </source>
</evidence>
<dbReference type="GO" id="GO:0003968">
    <property type="term" value="F:RNA-directed RNA polymerase activity"/>
    <property type="evidence" value="ECO:0007669"/>
    <property type="project" value="UniProtKB-KW"/>
</dbReference>
<keyword evidence="4 8" id="KW-0548">Nucleotidyltransferase</keyword>
<accession>A0A3S3PUY0</accession>
<feature type="domain" description="RDRP core" evidence="9">
    <location>
        <begin position="8"/>
        <end position="360"/>
    </location>
</feature>
<dbReference type="STRING" id="1965070.A0A3S3PUY0"/>
<evidence type="ECO:0000256" key="2">
    <source>
        <dbReference type="ARBA" id="ARBA00022484"/>
    </source>
</evidence>
<evidence type="ECO:0000256" key="4">
    <source>
        <dbReference type="ARBA" id="ARBA00022695"/>
    </source>
</evidence>
<dbReference type="Pfam" id="PF26253">
    <property type="entry name" value="RdRP_head"/>
    <property type="match status" value="1"/>
</dbReference>
<evidence type="ECO:0000256" key="5">
    <source>
        <dbReference type="ARBA" id="ARBA00022884"/>
    </source>
</evidence>
<feature type="non-terminal residue" evidence="11">
    <location>
        <position position="745"/>
    </location>
</feature>
<keyword evidence="3 8" id="KW-0808">Transferase</keyword>
<keyword evidence="2 8" id="KW-0696">RNA-directed RNA polymerase</keyword>
<evidence type="ECO:0000256" key="3">
    <source>
        <dbReference type="ARBA" id="ARBA00022679"/>
    </source>
</evidence>
<dbReference type="PANTHER" id="PTHR23079">
    <property type="entry name" value="RNA-DEPENDENT RNA POLYMERASE"/>
    <property type="match status" value="1"/>
</dbReference>
<keyword evidence="12" id="KW-1185">Reference proteome</keyword>
<gene>
    <name evidence="11" type="ORF">B4U79_13141</name>
</gene>
<evidence type="ECO:0000313" key="11">
    <source>
        <dbReference type="EMBL" id="RWS08591.1"/>
    </source>
</evidence>
<dbReference type="OrthoDB" id="6513042at2759"/>
<comment type="catalytic activity">
    <reaction evidence="7 8">
        <text>RNA(n) + a ribonucleoside 5'-triphosphate = RNA(n+1) + diphosphate</text>
        <dbReference type="Rhea" id="RHEA:21248"/>
        <dbReference type="Rhea" id="RHEA-COMP:14527"/>
        <dbReference type="Rhea" id="RHEA-COMP:17342"/>
        <dbReference type="ChEBI" id="CHEBI:33019"/>
        <dbReference type="ChEBI" id="CHEBI:61557"/>
        <dbReference type="ChEBI" id="CHEBI:140395"/>
        <dbReference type="EC" id="2.7.7.48"/>
    </reaction>
</comment>
<dbReference type="GO" id="GO:0003723">
    <property type="term" value="F:RNA binding"/>
    <property type="evidence" value="ECO:0007669"/>
    <property type="project" value="UniProtKB-KW"/>
</dbReference>
<reference evidence="11 12" key="1">
    <citation type="journal article" date="2018" name="Gigascience">
        <title>Genomes of trombidid mites reveal novel predicted allergens and laterally-transferred genes associated with secondary metabolism.</title>
        <authorList>
            <person name="Dong X."/>
            <person name="Chaisiri K."/>
            <person name="Xia D."/>
            <person name="Armstrong S.D."/>
            <person name="Fang Y."/>
            <person name="Donnelly M.J."/>
            <person name="Kadowaki T."/>
            <person name="McGarry J.W."/>
            <person name="Darby A.C."/>
            <person name="Makepeace B.L."/>
        </authorList>
    </citation>
    <scope>NUCLEOTIDE SEQUENCE [LARGE SCALE GENOMIC DNA]</scope>
    <source>
        <strain evidence="11">UoL-WK</strain>
    </source>
</reference>
<organism evidence="11 12">
    <name type="scientific">Dinothrombium tinctorium</name>
    <dbReference type="NCBI Taxonomy" id="1965070"/>
    <lineage>
        <taxon>Eukaryota</taxon>
        <taxon>Metazoa</taxon>
        <taxon>Ecdysozoa</taxon>
        <taxon>Arthropoda</taxon>
        <taxon>Chelicerata</taxon>
        <taxon>Arachnida</taxon>
        <taxon>Acari</taxon>
        <taxon>Acariformes</taxon>
        <taxon>Trombidiformes</taxon>
        <taxon>Prostigmata</taxon>
        <taxon>Anystina</taxon>
        <taxon>Parasitengona</taxon>
        <taxon>Trombidioidea</taxon>
        <taxon>Trombidiidae</taxon>
        <taxon>Dinothrombium</taxon>
    </lineage>
</organism>
<proteinExistence type="inferred from homology"/>
<dbReference type="PANTHER" id="PTHR23079:SF55">
    <property type="entry name" value="RNA-DIRECTED RNA POLYMERASE"/>
    <property type="match status" value="1"/>
</dbReference>
<evidence type="ECO:0000256" key="6">
    <source>
        <dbReference type="ARBA" id="ARBA00023158"/>
    </source>
</evidence>
<dbReference type="InterPro" id="IPR007855">
    <property type="entry name" value="RDRP"/>
</dbReference>
<dbReference type="InterPro" id="IPR058752">
    <property type="entry name" value="RDRP_C_head"/>
</dbReference>
<dbReference type="AlphaFoldDB" id="A0A3S3PUY0"/>
<feature type="domain" description="RDRP C-terminal head" evidence="10">
    <location>
        <begin position="387"/>
        <end position="530"/>
    </location>
</feature>
<keyword evidence="6" id="KW-0943">RNA-mediated gene silencing</keyword>
<keyword evidence="5 8" id="KW-0694">RNA-binding</keyword>
<evidence type="ECO:0000256" key="1">
    <source>
        <dbReference type="ARBA" id="ARBA00005762"/>
    </source>
</evidence>